<evidence type="ECO:0000313" key="2">
    <source>
        <dbReference type="EMBL" id="GGS14822.1"/>
    </source>
</evidence>
<evidence type="ECO:0000259" key="1">
    <source>
        <dbReference type="PROSITE" id="PS50234"/>
    </source>
</evidence>
<dbReference type="PROSITE" id="PS50234">
    <property type="entry name" value="VWFA"/>
    <property type="match status" value="1"/>
</dbReference>
<dbReference type="EMBL" id="BMRB01000001">
    <property type="protein sequence ID" value="GGS14822.1"/>
    <property type="molecule type" value="Genomic_DNA"/>
</dbReference>
<gene>
    <name evidence="2" type="ORF">GCM10010171_03420</name>
</gene>
<organism evidence="2 3">
    <name type="scientific">Actinokineospora fastidiosa</name>
    <dbReference type="NCBI Taxonomy" id="1816"/>
    <lineage>
        <taxon>Bacteria</taxon>
        <taxon>Bacillati</taxon>
        <taxon>Actinomycetota</taxon>
        <taxon>Actinomycetes</taxon>
        <taxon>Pseudonocardiales</taxon>
        <taxon>Pseudonocardiaceae</taxon>
        <taxon>Actinokineospora</taxon>
    </lineage>
</organism>
<keyword evidence="3" id="KW-1185">Reference proteome</keyword>
<dbReference type="Pfam" id="PF13519">
    <property type="entry name" value="VWA_2"/>
    <property type="match status" value="1"/>
</dbReference>
<evidence type="ECO:0000313" key="3">
    <source>
        <dbReference type="Proteomes" id="UP000660680"/>
    </source>
</evidence>
<feature type="domain" description="VWFA" evidence="1">
    <location>
        <begin position="7"/>
        <end position="206"/>
    </location>
</feature>
<reference evidence="2" key="2">
    <citation type="submission" date="2020-09" db="EMBL/GenBank/DDBJ databases">
        <authorList>
            <person name="Sun Q."/>
            <person name="Ohkuma M."/>
        </authorList>
    </citation>
    <scope>NUCLEOTIDE SEQUENCE</scope>
    <source>
        <strain evidence="2">JCM 3276</strain>
    </source>
</reference>
<dbReference type="Proteomes" id="UP000660680">
    <property type="component" value="Unassembled WGS sequence"/>
</dbReference>
<sequence>MRGKLLPFYLVIDVSYSMSGAKLDAAARIMPAVVDALAKAPILSDKVRFGVLDFSDDAQVRLPLCDVLDENVVLPQLSVRGGTSYMAAFRLLRTEIEANVKQLKADGYAVHRPAVFFLSDGAPTDRENDWVSAFTDLTAFDKETGRGFPMFPNVVPCGVEGADPAILQRLIHPARGGKPMRMFLADAGEDAAKAITMMAEILISSILASGQSLAAGDSGILLPPEEELPGGVKSYGADDDFV</sequence>
<name>A0A918G2R5_9PSEU</name>
<proteinExistence type="predicted"/>
<accession>A0A918G2R5</accession>
<reference evidence="2" key="1">
    <citation type="journal article" date="2014" name="Int. J. Syst. Evol. Microbiol.">
        <title>Complete genome sequence of Corynebacterium casei LMG S-19264T (=DSM 44701T), isolated from a smear-ripened cheese.</title>
        <authorList>
            <consortium name="US DOE Joint Genome Institute (JGI-PGF)"/>
            <person name="Walter F."/>
            <person name="Albersmeier A."/>
            <person name="Kalinowski J."/>
            <person name="Ruckert C."/>
        </authorList>
    </citation>
    <scope>NUCLEOTIDE SEQUENCE</scope>
    <source>
        <strain evidence="2">JCM 3276</strain>
    </source>
</reference>
<comment type="caution">
    <text evidence="2">The sequence shown here is derived from an EMBL/GenBank/DDBJ whole genome shotgun (WGS) entry which is preliminary data.</text>
</comment>
<dbReference type="SUPFAM" id="SSF53300">
    <property type="entry name" value="vWA-like"/>
    <property type="match status" value="1"/>
</dbReference>
<dbReference type="InterPro" id="IPR036465">
    <property type="entry name" value="vWFA_dom_sf"/>
</dbReference>
<dbReference type="RefSeq" id="WP_189208501.1">
    <property type="nucleotide sequence ID" value="NZ_BMRB01000001.1"/>
</dbReference>
<dbReference type="AlphaFoldDB" id="A0A918G2R5"/>
<protein>
    <recommendedName>
        <fullName evidence="1">VWFA domain-containing protein</fullName>
    </recommendedName>
</protein>
<dbReference type="Gene3D" id="3.40.50.410">
    <property type="entry name" value="von Willebrand factor, type A domain"/>
    <property type="match status" value="1"/>
</dbReference>
<dbReference type="InterPro" id="IPR002035">
    <property type="entry name" value="VWF_A"/>
</dbReference>